<dbReference type="EMBL" id="CP108253">
    <property type="protein sequence ID" value="WTU42628.1"/>
    <property type="molecule type" value="Genomic_DNA"/>
</dbReference>
<keyword evidence="8" id="KW-0949">S-adenosyl-L-methionine</keyword>
<evidence type="ECO:0000256" key="11">
    <source>
        <dbReference type="ARBA" id="ARBA00031350"/>
    </source>
</evidence>
<name>A0AAU2H6P4_9ACTN</name>
<evidence type="ECO:0000256" key="4">
    <source>
        <dbReference type="ARBA" id="ARBA00013346"/>
    </source>
</evidence>
<keyword evidence="7" id="KW-0808">Transferase</keyword>
<dbReference type="InterPro" id="IPR029063">
    <property type="entry name" value="SAM-dependent_MTases_sf"/>
</dbReference>
<dbReference type="CDD" id="cd02440">
    <property type="entry name" value="AdoMet_MTases"/>
    <property type="match status" value="1"/>
</dbReference>
<dbReference type="InterPro" id="IPR000682">
    <property type="entry name" value="PCMT"/>
</dbReference>
<dbReference type="GO" id="GO:0032259">
    <property type="term" value="P:methylation"/>
    <property type="evidence" value="ECO:0007669"/>
    <property type="project" value="UniProtKB-KW"/>
</dbReference>
<reference evidence="12" key="1">
    <citation type="submission" date="2022-10" db="EMBL/GenBank/DDBJ databases">
        <title>The complete genomes of actinobacterial strains from the NBC collection.</title>
        <authorList>
            <person name="Joergensen T.S."/>
            <person name="Alvarez Arevalo M."/>
            <person name="Sterndorff E.B."/>
            <person name="Faurdal D."/>
            <person name="Vuksanovic O."/>
            <person name="Mourched A.-S."/>
            <person name="Charusanti P."/>
            <person name="Shaw S."/>
            <person name="Blin K."/>
            <person name="Weber T."/>
        </authorList>
    </citation>
    <scope>NUCLEOTIDE SEQUENCE</scope>
    <source>
        <strain evidence="12">NBC_00060</strain>
    </source>
</reference>
<protein>
    <recommendedName>
        <fullName evidence="4">Protein-L-isoaspartate O-methyltransferase</fullName>
        <ecNumber evidence="3">2.1.1.77</ecNumber>
    </recommendedName>
    <alternativeName>
        <fullName evidence="11">L-isoaspartyl protein carboxyl methyltransferase</fullName>
    </alternativeName>
    <alternativeName>
        <fullName evidence="9">Protein L-isoaspartyl methyltransferase</fullName>
    </alternativeName>
    <alternativeName>
        <fullName evidence="10">Protein-beta-aspartate methyltransferase</fullName>
    </alternativeName>
</protein>
<evidence type="ECO:0000256" key="9">
    <source>
        <dbReference type="ARBA" id="ARBA00030757"/>
    </source>
</evidence>
<keyword evidence="6 12" id="KW-0489">Methyltransferase</keyword>
<sequence>MKEQHLAHQLAQQLTTAGKLSGPWRAAYEAVPRRHFIPDVAWVKPDGPAPGYSIDRDQDELSWLRAVYSDASIVTQLDGGTGDLRTGKGTPTSSCSAPGIVFTILKILDARDADRVLDVGTGTGWTASLLSHRVGSQNVVSVEVDTEVAAQAADNINAAGYAPRLVVDDGGDGHPEAAPYDRIHATCAVERVPYAWVRDTRPGGVIVAPWTPAYGHGLLARLVVTSEDQAIGRFPTTASFMLLRSQQQSAVWSPHHNDKAHESTTRLDPRSVAVAPAGADLFITAMAPGITAFPTPDADGGFSLLLVEADNPGGAWAAADYVPGASAYTVTWFGDRNLWDEIAAAYLTWVAAGQPERDRFGMTVSPHGQHLWLDQPQHVLGPPG</sequence>
<dbReference type="AlphaFoldDB" id="A0AAU2H6P4"/>
<comment type="subcellular location">
    <subcellularLocation>
        <location evidence="1">Cytoplasm</location>
    </subcellularLocation>
</comment>
<proteinExistence type="inferred from homology"/>
<evidence type="ECO:0000256" key="1">
    <source>
        <dbReference type="ARBA" id="ARBA00004496"/>
    </source>
</evidence>
<dbReference type="GO" id="GO:0004719">
    <property type="term" value="F:protein-L-isoaspartate (D-aspartate) O-methyltransferase activity"/>
    <property type="evidence" value="ECO:0007669"/>
    <property type="project" value="UniProtKB-EC"/>
</dbReference>
<dbReference type="PANTHER" id="PTHR11579">
    <property type="entry name" value="PROTEIN-L-ISOASPARTATE O-METHYLTRANSFERASE"/>
    <property type="match status" value="1"/>
</dbReference>
<evidence type="ECO:0000256" key="6">
    <source>
        <dbReference type="ARBA" id="ARBA00022603"/>
    </source>
</evidence>
<dbReference type="Pfam" id="PF01135">
    <property type="entry name" value="PCMT"/>
    <property type="match status" value="1"/>
</dbReference>
<evidence type="ECO:0000313" key="12">
    <source>
        <dbReference type="EMBL" id="WTU42628.1"/>
    </source>
</evidence>
<evidence type="ECO:0000256" key="3">
    <source>
        <dbReference type="ARBA" id="ARBA00011890"/>
    </source>
</evidence>
<evidence type="ECO:0000256" key="7">
    <source>
        <dbReference type="ARBA" id="ARBA00022679"/>
    </source>
</evidence>
<evidence type="ECO:0000256" key="10">
    <source>
        <dbReference type="ARBA" id="ARBA00031323"/>
    </source>
</evidence>
<evidence type="ECO:0000256" key="8">
    <source>
        <dbReference type="ARBA" id="ARBA00022691"/>
    </source>
</evidence>
<evidence type="ECO:0000256" key="2">
    <source>
        <dbReference type="ARBA" id="ARBA00005369"/>
    </source>
</evidence>
<comment type="similarity">
    <text evidence="2">Belongs to the methyltransferase superfamily. L-isoaspartyl/D-aspartyl protein methyltransferase family.</text>
</comment>
<dbReference type="EC" id="2.1.1.77" evidence="3"/>
<dbReference type="PANTHER" id="PTHR11579:SF0">
    <property type="entry name" value="PROTEIN-L-ISOASPARTATE(D-ASPARTATE) O-METHYLTRANSFERASE"/>
    <property type="match status" value="1"/>
</dbReference>
<keyword evidence="5" id="KW-0963">Cytoplasm</keyword>
<dbReference type="GO" id="GO:0005737">
    <property type="term" value="C:cytoplasm"/>
    <property type="evidence" value="ECO:0007669"/>
    <property type="project" value="UniProtKB-SubCell"/>
</dbReference>
<organism evidence="12">
    <name type="scientific">Streptomyces sp. NBC_00060</name>
    <dbReference type="NCBI Taxonomy" id="2975636"/>
    <lineage>
        <taxon>Bacteria</taxon>
        <taxon>Bacillati</taxon>
        <taxon>Actinomycetota</taxon>
        <taxon>Actinomycetes</taxon>
        <taxon>Kitasatosporales</taxon>
        <taxon>Streptomycetaceae</taxon>
        <taxon>Streptomyces</taxon>
    </lineage>
</organism>
<gene>
    <name evidence="12" type="ORF">OHV25_25165</name>
</gene>
<accession>A0AAU2H6P4</accession>
<dbReference type="Gene3D" id="3.40.50.150">
    <property type="entry name" value="Vaccinia Virus protein VP39"/>
    <property type="match status" value="1"/>
</dbReference>
<evidence type="ECO:0000256" key="5">
    <source>
        <dbReference type="ARBA" id="ARBA00022490"/>
    </source>
</evidence>
<dbReference type="SUPFAM" id="SSF53335">
    <property type="entry name" value="S-adenosyl-L-methionine-dependent methyltransferases"/>
    <property type="match status" value="1"/>
</dbReference>